<dbReference type="AlphaFoldDB" id="A0A0F9DZC8"/>
<proteinExistence type="inferred from homology"/>
<feature type="transmembrane region" description="Helical" evidence="6">
    <location>
        <begin position="20"/>
        <end position="40"/>
    </location>
</feature>
<keyword evidence="3" id="KW-0732">Signal</keyword>
<keyword evidence="6" id="KW-0812">Transmembrane</keyword>
<evidence type="ECO:0000256" key="4">
    <source>
        <dbReference type="ARBA" id="ARBA00022801"/>
    </source>
</evidence>
<comment type="similarity">
    <text evidence="1">Belongs to the peptidase S1B family.</text>
</comment>
<reference evidence="7" key="1">
    <citation type="journal article" date="2015" name="Nature">
        <title>Complex archaea that bridge the gap between prokaryotes and eukaryotes.</title>
        <authorList>
            <person name="Spang A."/>
            <person name="Saw J.H."/>
            <person name="Jorgensen S.L."/>
            <person name="Zaremba-Niedzwiedzka K."/>
            <person name="Martijn J."/>
            <person name="Lind A.E."/>
            <person name="van Eijk R."/>
            <person name="Schleper C."/>
            <person name="Guy L."/>
            <person name="Ettema T.J."/>
        </authorList>
    </citation>
    <scope>NUCLEOTIDE SEQUENCE</scope>
</reference>
<comment type="caution">
    <text evidence="7">The sequence shown here is derived from an EMBL/GenBank/DDBJ whole genome shotgun (WGS) entry which is preliminary data.</text>
</comment>
<dbReference type="PRINTS" id="PR00839">
    <property type="entry name" value="V8PROTEASE"/>
</dbReference>
<dbReference type="EMBL" id="LAZR01037125">
    <property type="protein sequence ID" value="KKL23031.1"/>
    <property type="molecule type" value="Genomic_DNA"/>
</dbReference>
<keyword evidence="4" id="KW-0378">Hydrolase</keyword>
<dbReference type="GO" id="GO:0008236">
    <property type="term" value="F:serine-type peptidase activity"/>
    <property type="evidence" value="ECO:0007669"/>
    <property type="project" value="UniProtKB-KW"/>
</dbReference>
<gene>
    <name evidence="7" type="ORF">LCGC14_2429480</name>
</gene>
<dbReference type="InterPro" id="IPR043504">
    <property type="entry name" value="Peptidase_S1_PA_chymotrypsin"/>
</dbReference>
<evidence type="ECO:0000256" key="2">
    <source>
        <dbReference type="ARBA" id="ARBA00022670"/>
    </source>
</evidence>
<keyword evidence="2" id="KW-0645">Protease</keyword>
<name>A0A0F9DZC8_9ZZZZ</name>
<keyword evidence="5" id="KW-0720">Serine protease</keyword>
<dbReference type="Gene3D" id="2.40.10.10">
    <property type="entry name" value="Trypsin-like serine proteases"/>
    <property type="match status" value="2"/>
</dbReference>
<evidence type="ECO:0000256" key="5">
    <source>
        <dbReference type="ARBA" id="ARBA00022825"/>
    </source>
</evidence>
<dbReference type="SUPFAM" id="SSF50494">
    <property type="entry name" value="Trypsin-like serine proteases"/>
    <property type="match status" value="1"/>
</dbReference>
<keyword evidence="6" id="KW-0472">Membrane</keyword>
<keyword evidence="6" id="KW-1133">Transmembrane helix</keyword>
<dbReference type="InterPro" id="IPR008256">
    <property type="entry name" value="Peptidase_S1B"/>
</dbReference>
<evidence type="ECO:0000313" key="7">
    <source>
        <dbReference type="EMBL" id="KKL23031.1"/>
    </source>
</evidence>
<sequence>MEALDRSWTNCLRMCKWKDLPWALIVGLAFILFFMVGIAMSDPTTAPLDNIVRIHIDSIKEGSCATGFILEKGRVLTAKHVVQAAKKQLTIRYSNGTIERVKVKKCRVSKKYDIAEIPVKKDRTGIKLELSSIHYIGKKIYTSGYPANWGVLWVTTGIVSSNVTSLPPLKKIFLSDIDAVRGSSGSPVFSYTDKLIGIVSSKYLCVTAVVSTEALEEFLNG</sequence>
<dbReference type="InterPro" id="IPR009003">
    <property type="entry name" value="Peptidase_S1_PA"/>
</dbReference>
<evidence type="ECO:0000256" key="6">
    <source>
        <dbReference type="SAM" id="Phobius"/>
    </source>
</evidence>
<dbReference type="GO" id="GO:0006508">
    <property type="term" value="P:proteolysis"/>
    <property type="evidence" value="ECO:0007669"/>
    <property type="project" value="UniProtKB-KW"/>
</dbReference>
<evidence type="ECO:0000256" key="3">
    <source>
        <dbReference type="ARBA" id="ARBA00022729"/>
    </source>
</evidence>
<organism evidence="7">
    <name type="scientific">marine sediment metagenome</name>
    <dbReference type="NCBI Taxonomy" id="412755"/>
    <lineage>
        <taxon>unclassified sequences</taxon>
        <taxon>metagenomes</taxon>
        <taxon>ecological metagenomes</taxon>
    </lineage>
</organism>
<protein>
    <recommendedName>
        <fullName evidence="8">Serine protease</fullName>
    </recommendedName>
</protein>
<evidence type="ECO:0008006" key="8">
    <source>
        <dbReference type="Google" id="ProtNLM"/>
    </source>
</evidence>
<accession>A0A0F9DZC8</accession>
<dbReference type="Pfam" id="PF13365">
    <property type="entry name" value="Trypsin_2"/>
    <property type="match status" value="1"/>
</dbReference>
<evidence type="ECO:0000256" key="1">
    <source>
        <dbReference type="ARBA" id="ARBA00008764"/>
    </source>
</evidence>